<dbReference type="InterPro" id="IPR025400">
    <property type="entry name" value="Lin1244/Lin1753-like_N"/>
</dbReference>
<comment type="caution">
    <text evidence="2">The sequence shown here is derived from an EMBL/GenBank/DDBJ whole genome shotgun (WGS) entry which is preliminary data.</text>
</comment>
<dbReference type="EMBL" id="JAKZMM010000018">
    <property type="protein sequence ID" value="MCJ2380677.1"/>
    <property type="molecule type" value="Genomic_DNA"/>
</dbReference>
<sequence length="290" mass="33711">MSASTSFTHDADMISDKRMLCMVNQLGMEGYGIFWALLEMLCKEDEHKLPIDTIPALAARWETSKAKVETVISKYGLFDIENGAFFYSQELIDDIKAIDDRLQKRKNSAMKAIKTRWEKQKMLAEKSTENNDKNGENNTYVIRTNYERNTNVSNSYNNKEINSLENQKDTFLPQKVSFPPITPLYNINNNKNNNWGKIDRGVGEGRKNNTKPFVKPTLDEIKSHIEEKGLDIDAEMFYTYYESVGWMIGKKHMKNWRMAIMTWVRRQRGDWDYGKRNTEPAASPYDGCLH</sequence>
<evidence type="ECO:0000313" key="2">
    <source>
        <dbReference type="EMBL" id="MCJ2380677.1"/>
    </source>
</evidence>
<organism evidence="2 3">
    <name type="scientific">Parabacteroides faecalis</name>
    <dbReference type="NCBI Taxonomy" id="2924040"/>
    <lineage>
        <taxon>Bacteria</taxon>
        <taxon>Pseudomonadati</taxon>
        <taxon>Bacteroidota</taxon>
        <taxon>Bacteroidia</taxon>
        <taxon>Bacteroidales</taxon>
        <taxon>Tannerellaceae</taxon>
        <taxon>Parabacteroides</taxon>
    </lineage>
</organism>
<proteinExistence type="predicted"/>
<gene>
    <name evidence="2" type="ORF">MUN53_08655</name>
</gene>
<dbReference type="Pfam" id="PF14297">
    <property type="entry name" value="Lin1244_N"/>
    <property type="match status" value="1"/>
</dbReference>
<feature type="domain" description="Lin1244/Lin1753-like N-terminal" evidence="1">
    <location>
        <begin position="7"/>
        <end position="90"/>
    </location>
</feature>
<protein>
    <submittedName>
        <fullName evidence="2">DUF4373 domain-containing protein</fullName>
    </submittedName>
</protein>
<dbReference type="RefSeq" id="WP_243324794.1">
    <property type="nucleotide sequence ID" value="NZ_JAKZMM010000018.1"/>
</dbReference>
<evidence type="ECO:0000259" key="1">
    <source>
        <dbReference type="Pfam" id="PF14297"/>
    </source>
</evidence>
<reference evidence="2 3" key="1">
    <citation type="submission" date="2022-03" db="EMBL/GenBank/DDBJ databases">
        <title>Parabacteroides sp. nov. isolated from swine feces.</title>
        <authorList>
            <person name="Bak J.E."/>
        </authorList>
    </citation>
    <scope>NUCLEOTIDE SEQUENCE [LARGE SCALE GENOMIC DNA]</scope>
    <source>
        <strain evidence="2 3">AGMB00274</strain>
    </source>
</reference>
<name>A0ABT0C101_9BACT</name>
<dbReference type="Proteomes" id="UP001165444">
    <property type="component" value="Unassembled WGS sequence"/>
</dbReference>
<evidence type="ECO:0000313" key="3">
    <source>
        <dbReference type="Proteomes" id="UP001165444"/>
    </source>
</evidence>
<accession>A0ABT0C101</accession>
<keyword evidence="3" id="KW-1185">Reference proteome</keyword>